<proteinExistence type="predicted"/>
<keyword evidence="4" id="KW-1185">Reference proteome</keyword>
<gene>
    <name evidence="3" type="ordered locus">Slip_1748</name>
</gene>
<reference evidence="3 4" key="2">
    <citation type="journal article" date="2010" name="Stand. Genomic Sci.">
        <title>Complete genome sequence of Syntrophothermus lipocalidus type strain (TGB-C1).</title>
        <authorList>
            <person name="Djao O.D."/>
            <person name="Zhang X."/>
            <person name="Lucas S."/>
            <person name="Lapidus A."/>
            <person name="Del Rio T.G."/>
            <person name="Nolan M."/>
            <person name="Tice H."/>
            <person name="Cheng J.F."/>
            <person name="Han C."/>
            <person name="Tapia R."/>
            <person name="Goodwin L."/>
            <person name="Pitluck S."/>
            <person name="Liolios K."/>
            <person name="Ivanova N."/>
            <person name="Mavromatis K."/>
            <person name="Mikhailova N."/>
            <person name="Ovchinnikova G."/>
            <person name="Pati A."/>
            <person name="Brambilla E."/>
            <person name="Chen A."/>
            <person name="Palaniappan K."/>
            <person name="Land M."/>
            <person name="Hauser L."/>
            <person name="Chang Y.J."/>
            <person name="Jeffries C.D."/>
            <person name="Rohde M."/>
            <person name="Sikorski J."/>
            <person name="Spring S."/>
            <person name="Goker M."/>
            <person name="Detter J.C."/>
            <person name="Woyke T."/>
            <person name="Bristow J."/>
            <person name="Eisen J.A."/>
            <person name="Markowitz V."/>
            <person name="Hugenholtz P."/>
            <person name="Kyrpides N.C."/>
            <person name="Klenk H.P."/>
        </authorList>
    </citation>
    <scope>NUCLEOTIDE SEQUENCE [LARGE SCALE GENOMIC DNA]</scope>
    <source>
        <strain evidence="4">DSM 12680 / TGB-C1</strain>
    </source>
</reference>
<feature type="domain" description="DAHP synthetase I/KDSA" evidence="2">
    <location>
        <begin position="22"/>
        <end position="267"/>
    </location>
</feature>
<dbReference type="PANTHER" id="PTHR43018">
    <property type="entry name" value="PHOSPHO-2-DEHYDRO-3-DEOXYHEPTONATE ALDOLASE"/>
    <property type="match status" value="1"/>
</dbReference>
<dbReference type="InterPro" id="IPR052899">
    <property type="entry name" value="Class-I_DAHP_synthase"/>
</dbReference>
<evidence type="ECO:0000313" key="4">
    <source>
        <dbReference type="Proteomes" id="UP000000378"/>
    </source>
</evidence>
<evidence type="ECO:0000256" key="1">
    <source>
        <dbReference type="ARBA" id="ARBA00022679"/>
    </source>
</evidence>
<dbReference type="Pfam" id="PF00793">
    <property type="entry name" value="DAHP_synth_1"/>
    <property type="match status" value="1"/>
</dbReference>
<reference evidence="4" key="1">
    <citation type="journal article" date="2010" name="Stand. Genomic Sci.">
        <title>Complete genome sequence of Syntrophothermus lipocalidus type strain (TGB-C1T).</title>
        <authorList>
            <consortium name="US DOE Joint Genome Institute (JGI-PGF)"/>
            <person name="Djao O."/>
            <person name="Zhang X."/>
            <person name="Lucas S."/>
            <person name="Lapidus A."/>
            <person name="Glavina Del Rio T."/>
            <person name="Nolan M."/>
            <person name="Tice H."/>
            <person name="Cheng J."/>
            <person name="Han C."/>
            <person name="Tapia R."/>
            <person name="Goodwin L."/>
            <person name="Pitluck S."/>
            <person name="Liolios K."/>
            <person name="Ivanova N."/>
            <person name="Mavromatis K."/>
            <person name="Mikhailova N."/>
            <person name="Ovchinnikova G."/>
            <person name="Pati A."/>
            <person name="Brambilla E."/>
            <person name="Chen A."/>
            <person name="Palaniappan K."/>
            <person name="Land M."/>
            <person name="Hauser L."/>
            <person name="Chang Y."/>
            <person name="Jeffries C."/>
            <person name="Rohde M."/>
            <person name="Sikorski J."/>
            <person name="Spring S."/>
            <person name="Goker M."/>
            <person name="Detter J."/>
            <person name="Woyke T."/>
            <person name="Bristow J."/>
            <person name="Eisen J."/>
            <person name="Markowitz V."/>
            <person name="Hugenholtz P."/>
            <person name="Kyrpides N."/>
            <person name="Klenk H."/>
        </authorList>
    </citation>
    <scope>NUCLEOTIDE SEQUENCE [LARGE SCALE GENOMIC DNA]</scope>
    <source>
        <strain evidence="4">DSM 12680 / TGB-C1</strain>
    </source>
</reference>
<accession>D7CP69</accession>
<protein>
    <submittedName>
        <fullName evidence="3">Phospho-2-dehydro-3-deoxyheptonate aldolase</fullName>
        <ecNumber evidence="3">2.5.1.54</ecNumber>
    </submittedName>
</protein>
<dbReference type="HOGENOM" id="CLU_062599_0_0_9"/>
<dbReference type="EMBL" id="CP002048">
    <property type="protein sequence ID" value="ADI02504.1"/>
    <property type="molecule type" value="Genomic_DNA"/>
</dbReference>
<dbReference type="NCBIfam" id="NF009239">
    <property type="entry name" value="PRK12595.1"/>
    <property type="match status" value="1"/>
</dbReference>
<dbReference type="InterPro" id="IPR006218">
    <property type="entry name" value="DAHP1/KDSA"/>
</dbReference>
<sequence length="276" mass="30063">MKPFKLAARESHEGDTLIEINSSRGTVKIGEGYCTVIAGPCAVEGREEYLDIARILADMGVHLLRGGAFKPRTSPYSFAGLGEEGLKILAEAKKITGVPVVTEVLDTRDVELVQGYVDVLQVGSRNMQNFSLLQEVGRTDKPVILKRGFAATMEEWLLAAEYIMAAGNPRVILCERGIRTFENYTRNTVDIGAVSMIKELSHLPIIVDPSHATGRWKMVRPVAKAAIAAGADGVMIEVHQCPECALSDGKQSLTLENFAVLLEDIKKLAEVEGKKI</sequence>
<name>D7CP69_SYNLT</name>
<dbReference type="OrthoDB" id="9780456at2"/>
<dbReference type="KEGG" id="slp:Slip_1748"/>
<keyword evidence="1 3" id="KW-0808">Transferase</keyword>
<dbReference type="InterPro" id="IPR006268">
    <property type="entry name" value="DAHP_syn_2"/>
</dbReference>
<dbReference type="GO" id="GO:0009073">
    <property type="term" value="P:aromatic amino acid family biosynthetic process"/>
    <property type="evidence" value="ECO:0007669"/>
    <property type="project" value="InterPro"/>
</dbReference>
<dbReference type="PANTHER" id="PTHR43018:SF2">
    <property type="entry name" value="PHOSPHO-2-DEHYDRO-3-DEOXYHEPTONATE ALDOLASE"/>
    <property type="match status" value="1"/>
</dbReference>
<evidence type="ECO:0000313" key="3">
    <source>
        <dbReference type="EMBL" id="ADI02504.1"/>
    </source>
</evidence>
<dbReference type="GO" id="GO:0003849">
    <property type="term" value="F:3-deoxy-7-phosphoheptulonate synthase activity"/>
    <property type="evidence" value="ECO:0007669"/>
    <property type="project" value="UniProtKB-EC"/>
</dbReference>
<dbReference type="eggNOG" id="COG2876">
    <property type="taxonomic scope" value="Bacteria"/>
</dbReference>
<dbReference type="InterPro" id="IPR013785">
    <property type="entry name" value="Aldolase_TIM"/>
</dbReference>
<dbReference type="GO" id="GO:0016832">
    <property type="term" value="F:aldehyde-lyase activity"/>
    <property type="evidence" value="ECO:0007669"/>
    <property type="project" value="InterPro"/>
</dbReference>
<dbReference type="NCBIfam" id="NF006421">
    <property type="entry name" value="PRK08673.1"/>
    <property type="match status" value="1"/>
</dbReference>
<dbReference type="Gene3D" id="3.20.20.70">
    <property type="entry name" value="Aldolase class I"/>
    <property type="match status" value="1"/>
</dbReference>
<dbReference type="AlphaFoldDB" id="D7CP69"/>
<dbReference type="SUPFAM" id="SSF51569">
    <property type="entry name" value="Aldolase"/>
    <property type="match status" value="1"/>
</dbReference>
<organism evidence="3 4">
    <name type="scientific">Syntrophothermus lipocalidus (strain DSM 12680 / TGB-C1)</name>
    <dbReference type="NCBI Taxonomy" id="643648"/>
    <lineage>
        <taxon>Bacteria</taxon>
        <taxon>Bacillati</taxon>
        <taxon>Bacillota</taxon>
        <taxon>Clostridia</taxon>
        <taxon>Eubacteriales</taxon>
        <taxon>Syntrophomonadaceae</taxon>
        <taxon>Syntrophothermus</taxon>
    </lineage>
</organism>
<evidence type="ECO:0000259" key="2">
    <source>
        <dbReference type="Pfam" id="PF00793"/>
    </source>
</evidence>
<dbReference type="NCBIfam" id="TIGR01361">
    <property type="entry name" value="DAHP_synth_Bsub"/>
    <property type="match status" value="1"/>
</dbReference>
<dbReference type="EC" id="2.5.1.54" evidence="3"/>
<dbReference type="STRING" id="643648.Slip_1748"/>
<dbReference type="RefSeq" id="WP_013175906.1">
    <property type="nucleotide sequence ID" value="NC_014220.1"/>
</dbReference>
<dbReference type="Proteomes" id="UP000000378">
    <property type="component" value="Chromosome"/>
</dbReference>